<proteinExistence type="predicted"/>
<dbReference type="PANTHER" id="PTHR34717:SF1">
    <property type="entry name" value="EG:BACR7A4.20 PROTEIN"/>
    <property type="match status" value="1"/>
</dbReference>
<keyword evidence="2" id="KW-1185">Reference proteome</keyword>
<gene>
    <name evidence="1" type="ORF">NQ314_004385</name>
</gene>
<dbReference type="PANTHER" id="PTHR34717">
    <property type="entry name" value="EG:BACR7A4.20 PROTEIN"/>
    <property type="match status" value="1"/>
</dbReference>
<dbReference type="EMBL" id="JANEYF010001278">
    <property type="protein sequence ID" value="KAJ8965097.1"/>
    <property type="molecule type" value="Genomic_DNA"/>
</dbReference>
<dbReference type="AlphaFoldDB" id="A0AAV8ZLA9"/>
<dbReference type="Proteomes" id="UP001162156">
    <property type="component" value="Unassembled WGS sequence"/>
</dbReference>
<reference evidence="1" key="1">
    <citation type="journal article" date="2023" name="Insect Mol. Biol.">
        <title>Genome sequencing provides insights into the evolution of gene families encoding plant cell wall-degrading enzymes in longhorned beetles.</title>
        <authorList>
            <person name="Shin N.R."/>
            <person name="Okamura Y."/>
            <person name="Kirsch R."/>
            <person name="Pauchet Y."/>
        </authorList>
    </citation>
    <scope>NUCLEOTIDE SEQUENCE</scope>
    <source>
        <strain evidence="1">RBIC_L_NR</strain>
    </source>
</reference>
<sequence>MLGITEWFILAISVSLITLVKLIDKNPPPIFGIYQRANGLYWLKVAFMYLVLSLRKVKSAKKEEKSFYSDIERPQKLSLHEKAIDAVYLTGGNKYGDYLAVGTARRKNLLVDGFLYLKINSSNLGLLESPKLPDSALYKTEDTEEFSAEGINIIPLEPMKKWRFTYEGKMKEFNNRKQLHHVKIDGIWTSDLPLFNFDEDMDPLCMAKSMAYEKWSRTYFESLKASHQTHYEQFGVLQAAITIDKVNYNVELDILRDHSFGMYRDWKQFKRYVLHFFSTEDGNRFA</sequence>
<name>A0AAV8ZLA9_9CUCU</name>
<comment type="caution">
    <text evidence="1">The sequence shown here is derived from an EMBL/GenBank/DDBJ whole genome shotgun (WGS) entry which is preliminary data.</text>
</comment>
<feature type="non-terminal residue" evidence="1">
    <location>
        <position position="286"/>
    </location>
</feature>
<evidence type="ECO:0008006" key="3">
    <source>
        <dbReference type="Google" id="ProtNLM"/>
    </source>
</evidence>
<organism evidence="1 2">
    <name type="scientific">Rhamnusium bicolor</name>
    <dbReference type="NCBI Taxonomy" id="1586634"/>
    <lineage>
        <taxon>Eukaryota</taxon>
        <taxon>Metazoa</taxon>
        <taxon>Ecdysozoa</taxon>
        <taxon>Arthropoda</taxon>
        <taxon>Hexapoda</taxon>
        <taxon>Insecta</taxon>
        <taxon>Pterygota</taxon>
        <taxon>Neoptera</taxon>
        <taxon>Endopterygota</taxon>
        <taxon>Coleoptera</taxon>
        <taxon>Polyphaga</taxon>
        <taxon>Cucujiformia</taxon>
        <taxon>Chrysomeloidea</taxon>
        <taxon>Cerambycidae</taxon>
        <taxon>Lepturinae</taxon>
        <taxon>Rhagiini</taxon>
        <taxon>Rhamnusium</taxon>
    </lineage>
</organism>
<evidence type="ECO:0000313" key="2">
    <source>
        <dbReference type="Proteomes" id="UP001162156"/>
    </source>
</evidence>
<accession>A0AAV8ZLA9</accession>
<evidence type="ECO:0000313" key="1">
    <source>
        <dbReference type="EMBL" id="KAJ8965097.1"/>
    </source>
</evidence>
<protein>
    <recommendedName>
        <fullName evidence="3">SMODS-associated NUDIX domain-containing protein</fullName>
    </recommendedName>
</protein>